<name>A0AAD8NJ82_TARER</name>
<accession>A0AAD8NJ82</accession>
<dbReference type="Proteomes" id="UP001229421">
    <property type="component" value="Unassembled WGS sequence"/>
</dbReference>
<dbReference type="AlphaFoldDB" id="A0AAD8NJ82"/>
<evidence type="ECO:0000313" key="3">
    <source>
        <dbReference type="Proteomes" id="UP001229421"/>
    </source>
</evidence>
<keyword evidence="3" id="KW-1185">Reference proteome</keyword>
<gene>
    <name evidence="2" type="ORF">QVD17_27264</name>
</gene>
<dbReference type="EMBL" id="JAUHHV010000007">
    <property type="protein sequence ID" value="KAK1418125.1"/>
    <property type="molecule type" value="Genomic_DNA"/>
</dbReference>
<feature type="region of interest" description="Disordered" evidence="1">
    <location>
        <begin position="18"/>
        <end position="72"/>
    </location>
</feature>
<comment type="caution">
    <text evidence="2">The sequence shown here is derived from an EMBL/GenBank/DDBJ whole genome shotgun (WGS) entry which is preliminary data.</text>
</comment>
<sequence>MVMVLPADGGVLVAEAKDPLTNPHLSTQHLIKDGDFKRDNEKKQKHPGPKRNSGGEEKWRSQMSPSIKLLPRRNCQRWPMTTMRLVLRISGLLKRTEMLSQGSCLGPVSLLM</sequence>
<protein>
    <submittedName>
        <fullName evidence="2">Uncharacterized protein</fullName>
    </submittedName>
</protein>
<evidence type="ECO:0000313" key="2">
    <source>
        <dbReference type="EMBL" id="KAK1418125.1"/>
    </source>
</evidence>
<evidence type="ECO:0000256" key="1">
    <source>
        <dbReference type="SAM" id="MobiDB-lite"/>
    </source>
</evidence>
<proteinExistence type="predicted"/>
<organism evidence="2 3">
    <name type="scientific">Tagetes erecta</name>
    <name type="common">African marigold</name>
    <dbReference type="NCBI Taxonomy" id="13708"/>
    <lineage>
        <taxon>Eukaryota</taxon>
        <taxon>Viridiplantae</taxon>
        <taxon>Streptophyta</taxon>
        <taxon>Embryophyta</taxon>
        <taxon>Tracheophyta</taxon>
        <taxon>Spermatophyta</taxon>
        <taxon>Magnoliopsida</taxon>
        <taxon>eudicotyledons</taxon>
        <taxon>Gunneridae</taxon>
        <taxon>Pentapetalae</taxon>
        <taxon>asterids</taxon>
        <taxon>campanulids</taxon>
        <taxon>Asterales</taxon>
        <taxon>Asteraceae</taxon>
        <taxon>Asteroideae</taxon>
        <taxon>Heliantheae alliance</taxon>
        <taxon>Tageteae</taxon>
        <taxon>Tagetes</taxon>
    </lineage>
</organism>
<feature type="compositionally biased region" description="Basic and acidic residues" evidence="1">
    <location>
        <begin position="30"/>
        <end position="42"/>
    </location>
</feature>
<reference evidence="2" key="1">
    <citation type="journal article" date="2023" name="bioRxiv">
        <title>Improved chromosome-level genome assembly for marigold (Tagetes erecta).</title>
        <authorList>
            <person name="Jiang F."/>
            <person name="Yuan L."/>
            <person name="Wang S."/>
            <person name="Wang H."/>
            <person name="Xu D."/>
            <person name="Wang A."/>
            <person name="Fan W."/>
        </authorList>
    </citation>
    <scope>NUCLEOTIDE SEQUENCE</scope>
    <source>
        <strain evidence="2">WSJ</strain>
        <tissue evidence="2">Leaf</tissue>
    </source>
</reference>